<dbReference type="PANTHER" id="PTHR31925">
    <property type="entry name" value="TRANSMEMBRANE PROTEIN 251"/>
    <property type="match status" value="1"/>
</dbReference>
<accession>A0ABM1EDE5</accession>
<evidence type="ECO:0000256" key="2">
    <source>
        <dbReference type="ARBA" id="ARBA00022692"/>
    </source>
</evidence>
<comment type="subcellular location">
    <subcellularLocation>
        <location evidence="1">Golgi apparatus membrane</location>
        <topology evidence="1">Multi-pass membrane protein</topology>
    </subcellularLocation>
</comment>
<organism evidence="10 11">
    <name type="scientific">Priapulus caudatus</name>
    <name type="common">Priapulid worm</name>
    <dbReference type="NCBI Taxonomy" id="37621"/>
    <lineage>
        <taxon>Eukaryota</taxon>
        <taxon>Metazoa</taxon>
        <taxon>Ecdysozoa</taxon>
        <taxon>Scalidophora</taxon>
        <taxon>Priapulida</taxon>
        <taxon>Priapulimorpha</taxon>
        <taxon>Priapulimorphida</taxon>
        <taxon>Priapulidae</taxon>
        <taxon>Priapulus</taxon>
    </lineage>
</organism>
<evidence type="ECO:0000256" key="3">
    <source>
        <dbReference type="ARBA" id="ARBA00022989"/>
    </source>
</evidence>
<evidence type="ECO:0000256" key="8">
    <source>
        <dbReference type="ARBA" id="ARBA00034557"/>
    </source>
</evidence>
<dbReference type="GeneID" id="106811187"/>
<evidence type="ECO:0000256" key="4">
    <source>
        <dbReference type="ARBA" id="ARBA00023034"/>
    </source>
</evidence>
<proteinExistence type="inferred from homology"/>
<evidence type="ECO:0000256" key="7">
    <source>
        <dbReference type="ARBA" id="ARBA00034539"/>
    </source>
</evidence>
<keyword evidence="2 9" id="KW-0812">Transmembrane</keyword>
<dbReference type="RefSeq" id="XP_014670216.1">
    <property type="nucleotide sequence ID" value="XM_014814730.1"/>
</dbReference>
<keyword evidence="5 9" id="KW-0472">Membrane</keyword>
<reference evidence="11" key="1">
    <citation type="submission" date="2025-08" db="UniProtKB">
        <authorList>
            <consortium name="RefSeq"/>
        </authorList>
    </citation>
    <scope>IDENTIFICATION</scope>
</reference>
<protein>
    <recommendedName>
        <fullName evidence="7">Lysosomal enzyme trafficking factor</fullName>
    </recommendedName>
    <alternativeName>
        <fullName evidence="8">Transmembrane protein 251</fullName>
    </alternativeName>
</protein>
<feature type="transmembrane region" description="Helical" evidence="9">
    <location>
        <begin position="68"/>
        <end position="89"/>
    </location>
</feature>
<sequence length="139" mass="16627">MHFRQRIAWMILLFYLAATAYILYFIFEISDSYNILALDHIEKFHQSHDATYLWPLSSMWRHLADIPFPLWSIVFGAFYLQVFCTIFAYTKADPKLVFVWMLPVSVYWNYKRWRDAQKDNESVTLIKAGHNGHIIQLDT</sequence>
<dbReference type="PANTHER" id="PTHR31925:SF1">
    <property type="entry name" value="LYSOSOMAL ENZYME TRAFFICKING FACTOR"/>
    <property type="match status" value="1"/>
</dbReference>
<dbReference type="Proteomes" id="UP000695022">
    <property type="component" value="Unplaced"/>
</dbReference>
<evidence type="ECO:0000256" key="9">
    <source>
        <dbReference type="SAM" id="Phobius"/>
    </source>
</evidence>
<keyword evidence="4" id="KW-0333">Golgi apparatus</keyword>
<comment type="similarity">
    <text evidence="6">Belongs to the LYSET family.</text>
</comment>
<evidence type="ECO:0000256" key="6">
    <source>
        <dbReference type="ARBA" id="ARBA00034485"/>
    </source>
</evidence>
<gene>
    <name evidence="11" type="primary">LOC106811187</name>
</gene>
<name>A0ABM1EDE5_PRICU</name>
<evidence type="ECO:0000256" key="5">
    <source>
        <dbReference type="ARBA" id="ARBA00023136"/>
    </source>
</evidence>
<evidence type="ECO:0000313" key="11">
    <source>
        <dbReference type="RefSeq" id="XP_014670216.1"/>
    </source>
</evidence>
<dbReference type="InterPro" id="IPR028024">
    <property type="entry name" value="LYSET"/>
</dbReference>
<keyword evidence="10" id="KW-1185">Reference proteome</keyword>
<keyword evidence="3 9" id="KW-1133">Transmembrane helix</keyword>
<evidence type="ECO:0000313" key="10">
    <source>
        <dbReference type="Proteomes" id="UP000695022"/>
    </source>
</evidence>
<dbReference type="Pfam" id="PF15190">
    <property type="entry name" value="TMEM251"/>
    <property type="match status" value="1"/>
</dbReference>
<evidence type="ECO:0000256" key="1">
    <source>
        <dbReference type="ARBA" id="ARBA00004653"/>
    </source>
</evidence>
<feature type="transmembrane region" description="Helical" evidence="9">
    <location>
        <begin position="7"/>
        <end position="27"/>
    </location>
</feature>